<evidence type="ECO:0000313" key="3">
    <source>
        <dbReference type="Proteomes" id="UP000219612"/>
    </source>
</evidence>
<reference evidence="3" key="1">
    <citation type="submission" date="2017-09" db="EMBL/GenBank/DDBJ databases">
        <authorList>
            <person name="Varghese N."/>
            <person name="Submissions S."/>
        </authorList>
    </citation>
    <scope>NUCLEOTIDE SEQUENCE [LARGE SCALE GENOMIC DNA]</scope>
    <source>
        <strain evidence="3">CGMCC 4.6857</strain>
    </source>
</reference>
<dbReference type="EMBL" id="OBDY01000001">
    <property type="protein sequence ID" value="SNY09423.1"/>
    <property type="molecule type" value="Genomic_DNA"/>
</dbReference>
<evidence type="ECO:0000256" key="1">
    <source>
        <dbReference type="SAM" id="SignalP"/>
    </source>
</evidence>
<gene>
    <name evidence="2" type="ORF">SAMN05421748_101885</name>
</gene>
<evidence type="ECO:0000313" key="2">
    <source>
        <dbReference type="EMBL" id="SNY09423.1"/>
    </source>
</evidence>
<dbReference type="RefSeq" id="WP_143234403.1">
    <property type="nucleotide sequence ID" value="NZ_OBDY01000001.1"/>
</dbReference>
<sequence length="159" mass="17099">MRNIPFVRRLLAIAAVCIATLSLTATPAQAAVWDPCFTPWGGIQVCPYANSDSYPTQGKWVFFNASVLVSPGATGASSCVLTGWAKMVTRETSWETPRYQRSCSPELTSPGLPATTPAAFLDTGTTANSMYPAVCITLRWDSGDTRQQCYAGPSLYIGF</sequence>
<feature type="chain" id="PRO_5013352338" description="Secreted protein" evidence="1">
    <location>
        <begin position="31"/>
        <end position="159"/>
    </location>
</feature>
<evidence type="ECO:0008006" key="4">
    <source>
        <dbReference type="Google" id="ProtNLM"/>
    </source>
</evidence>
<organism evidence="2 3">
    <name type="scientific">Paractinoplanes atraurantiacus</name>
    <dbReference type="NCBI Taxonomy" id="1036182"/>
    <lineage>
        <taxon>Bacteria</taxon>
        <taxon>Bacillati</taxon>
        <taxon>Actinomycetota</taxon>
        <taxon>Actinomycetes</taxon>
        <taxon>Micromonosporales</taxon>
        <taxon>Micromonosporaceae</taxon>
        <taxon>Paractinoplanes</taxon>
    </lineage>
</organism>
<accession>A0A285FED2</accession>
<proteinExistence type="predicted"/>
<keyword evidence="1" id="KW-0732">Signal</keyword>
<protein>
    <recommendedName>
        <fullName evidence="4">Secreted protein</fullName>
    </recommendedName>
</protein>
<dbReference type="Proteomes" id="UP000219612">
    <property type="component" value="Unassembled WGS sequence"/>
</dbReference>
<feature type="signal peptide" evidence="1">
    <location>
        <begin position="1"/>
        <end position="30"/>
    </location>
</feature>
<name>A0A285FED2_9ACTN</name>
<dbReference type="AlphaFoldDB" id="A0A285FED2"/>
<keyword evidence="3" id="KW-1185">Reference proteome</keyword>